<dbReference type="EMBL" id="CP036434">
    <property type="protein sequence ID" value="QDV08288.1"/>
    <property type="molecule type" value="Genomic_DNA"/>
</dbReference>
<dbReference type="InterPro" id="IPR050790">
    <property type="entry name" value="ExbB/TolQ_transport"/>
</dbReference>
<evidence type="ECO:0000256" key="1">
    <source>
        <dbReference type="ARBA" id="ARBA00004651"/>
    </source>
</evidence>
<evidence type="ECO:0000256" key="5">
    <source>
        <dbReference type="ARBA" id="ARBA00023136"/>
    </source>
</evidence>
<keyword evidence="3 8" id="KW-0812">Transmembrane</keyword>
<name>A0A518EW40_9BACT</name>
<comment type="similarity">
    <text evidence="6">Belongs to the exbB/tolQ family.</text>
</comment>
<feature type="transmembrane region" description="Helical" evidence="8">
    <location>
        <begin position="136"/>
        <end position="156"/>
    </location>
</feature>
<protein>
    <submittedName>
        <fullName evidence="10">Biopolymer transport protein ExbB</fullName>
    </submittedName>
</protein>
<comment type="subcellular location">
    <subcellularLocation>
        <location evidence="1">Cell membrane</location>
        <topology evidence="1">Multi-pass membrane protein</topology>
    </subcellularLocation>
    <subcellularLocation>
        <location evidence="6">Membrane</location>
        <topology evidence="6">Multi-pass membrane protein</topology>
    </subcellularLocation>
</comment>
<feature type="transmembrane region" description="Helical" evidence="8">
    <location>
        <begin position="36"/>
        <end position="57"/>
    </location>
</feature>
<dbReference type="GO" id="GO:0005886">
    <property type="term" value="C:plasma membrane"/>
    <property type="evidence" value="ECO:0007669"/>
    <property type="project" value="UniProtKB-SubCell"/>
</dbReference>
<organism evidence="10 11">
    <name type="scientific">Saltatorellus ferox</name>
    <dbReference type="NCBI Taxonomy" id="2528018"/>
    <lineage>
        <taxon>Bacteria</taxon>
        <taxon>Pseudomonadati</taxon>
        <taxon>Planctomycetota</taxon>
        <taxon>Planctomycetia</taxon>
        <taxon>Planctomycetia incertae sedis</taxon>
        <taxon>Saltatorellus</taxon>
    </lineage>
</organism>
<evidence type="ECO:0000313" key="10">
    <source>
        <dbReference type="EMBL" id="QDV08288.1"/>
    </source>
</evidence>
<dbReference type="Proteomes" id="UP000320390">
    <property type="component" value="Chromosome"/>
</dbReference>
<feature type="transmembrane region" description="Helical" evidence="8">
    <location>
        <begin position="176"/>
        <end position="202"/>
    </location>
</feature>
<keyword evidence="11" id="KW-1185">Reference proteome</keyword>
<proteinExistence type="inferred from homology"/>
<keyword evidence="2" id="KW-1003">Cell membrane</keyword>
<evidence type="ECO:0000256" key="8">
    <source>
        <dbReference type="SAM" id="Phobius"/>
    </source>
</evidence>
<evidence type="ECO:0000256" key="4">
    <source>
        <dbReference type="ARBA" id="ARBA00022989"/>
    </source>
</evidence>
<reference evidence="10 11" key="1">
    <citation type="submission" date="2019-02" db="EMBL/GenBank/DDBJ databases">
        <title>Deep-cultivation of Planctomycetes and their phenomic and genomic characterization uncovers novel biology.</title>
        <authorList>
            <person name="Wiegand S."/>
            <person name="Jogler M."/>
            <person name="Boedeker C."/>
            <person name="Pinto D."/>
            <person name="Vollmers J."/>
            <person name="Rivas-Marin E."/>
            <person name="Kohn T."/>
            <person name="Peeters S.H."/>
            <person name="Heuer A."/>
            <person name="Rast P."/>
            <person name="Oberbeckmann S."/>
            <person name="Bunk B."/>
            <person name="Jeske O."/>
            <person name="Meyerdierks A."/>
            <person name="Storesund J.E."/>
            <person name="Kallscheuer N."/>
            <person name="Luecker S."/>
            <person name="Lage O.M."/>
            <person name="Pohl T."/>
            <person name="Merkel B.J."/>
            <person name="Hornburger P."/>
            <person name="Mueller R.-W."/>
            <person name="Bruemmer F."/>
            <person name="Labrenz M."/>
            <person name="Spormann A.M."/>
            <person name="Op den Camp H."/>
            <person name="Overmann J."/>
            <person name="Amann R."/>
            <person name="Jetten M.S.M."/>
            <person name="Mascher T."/>
            <person name="Medema M.H."/>
            <person name="Devos D.P."/>
            <person name="Kaster A.-K."/>
            <person name="Ovreas L."/>
            <person name="Rohde M."/>
            <person name="Galperin M.Y."/>
            <person name="Jogler C."/>
        </authorList>
    </citation>
    <scope>NUCLEOTIDE SEQUENCE [LARGE SCALE GENOMIC DNA]</scope>
    <source>
        <strain evidence="10 11">Poly30</strain>
    </source>
</reference>
<keyword evidence="6" id="KW-0813">Transport</keyword>
<sequence>MTTLYLAAAAVPFALLQAQGMTAESLQDLILRGGPLMIPIGLCSLLALAFSIERWIGLRAGHLGSNRLGRDIVAAAEKDGALAALRVCNENGSKPLARIVGAALERMDADFSEREKVVEDAAHAEVRAMSRNLRPLFLVWLIAPLLGLLGTVWGMIEAFGSIAGEGGIGKPELLAGGIYRALTTTAAGLVVAIPAICAYWFLQGQIEKFASRAESVHRDAENAVRRRGGKASRGKSDVTSDERDEAVTLTV</sequence>
<keyword evidence="5 8" id="KW-0472">Membrane</keyword>
<dbReference type="PANTHER" id="PTHR30625">
    <property type="entry name" value="PROTEIN TOLQ"/>
    <property type="match status" value="1"/>
</dbReference>
<gene>
    <name evidence="10" type="primary">exbB_3</name>
    <name evidence="10" type="ORF">Poly30_38250</name>
</gene>
<accession>A0A518EW40</accession>
<dbReference type="PANTHER" id="PTHR30625:SF11">
    <property type="entry name" value="MOTA_TOLQ_EXBB PROTON CHANNEL DOMAIN-CONTAINING PROTEIN"/>
    <property type="match status" value="1"/>
</dbReference>
<dbReference type="OrthoDB" id="4045at2"/>
<keyword evidence="4 8" id="KW-1133">Transmembrane helix</keyword>
<dbReference type="InterPro" id="IPR002898">
    <property type="entry name" value="MotA_ExbB_proton_chnl"/>
</dbReference>
<dbReference type="AlphaFoldDB" id="A0A518EW40"/>
<evidence type="ECO:0000313" key="11">
    <source>
        <dbReference type="Proteomes" id="UP000320390"/>
    </source>
</evidence>
<dbReference type="RefSeq" id="WP_145200669.1">
    <property type="nucleotide sequence ID" value="NZ_CP036434.1"/>
</dbReference>
<evidence type="ECO:0000259" key="9">
    <source>
        <dbReference type="Pfam" id="PF01618"/>
    </source>
</evidence>
<dbReference type="GO" id="GO:0017038">
    <property type="term" value="P:protein import"/>
    <property type="evidence" value="ECO:0007669"/>
    <property type="project" value="TreeGrafter"/>
</dbReference>
<evidence type="ECO:0000256" key="7">
    <source>
        <dbReference type="SAM" id="MobiDB-lite"/>
    </source>
</evidence>
<evidence type="ECO:0000256" key="2">
    <source>
        <dbReference type="ARBA" id="ARBA00022475"/>
    </source>
</evidence>
<evidence type="ECO:0000256" key="6">
    <source>
        <dbReference type="RuleBase" id="RU004057"/>
    </source>
</evidence>
<dbReference type="Pfam" id="PF01618">
    <property type="entry name" value="MotA_ExbB"/>
    <property type="match status" value="1"/>
</dbReference>
<keyword evidence="6" id="KW-0653">Protein transport</keyword>
<evidence type="ECO:0000256" key="3">
    <source>
        <dbReference type="ARBA" id="ARBA00022692"/>
    </source>
</evidence>
<feature type="domain" description="MotA/TolQ/ExbB proton channel" evidence="9">
    <location>
        <begin position="94"/>
        <end position="214"/>
    </location>
</feature>
<feature type="region of interest" description="Disordered" evidence="7">
    <location>
        <begin position="221"/>
        <end position="251"/>
    </location>
</feature>